<protein>
    <submittedName>
        <fullName evidence="2">Uncharacterized protein</fullName>
    </submittedName>
</protein>
<sequence length="141" mass="15791">MYAIVYLQFSFVKSTQTYLGGNVTHVNENYSSWFFIFFSRVKQGPTLTISPITGYLEGTLVATCCRAATPIHRDLAPKETQDLGKGNLFETVSMISLQLHPYLKNLTLGTSETNGNTNLRSRSLTIVIRRSLDAALTCNRY</sequence>
<name>A0A915IIR1_ROMCU</name>
<proteinExistence type="predicted"/>
<evidence type="ECO:0000313" key="1">
    <source>
        <dbReference type="Proteomes" id="UP000887565"/>
    </source>
</evidence>
<dbReference type="WBParaSite" id="nRc.2.0.1.t13946-RA">
    <property type="protein sequence ID" value="nRc.2.0.1.t13946-RA"/>
    <property type="gene ID" value="nRc.2.0.1.g13946"/>
</dbReference>
<accession>A0A915IIR1</accession>
<reference evidence="2" key="1">
    <citation type="submission" date="2022-11" db="UniProtKB">
        <authorList>
            <consortium name="WormBaseParasite"/>
        </authorList>
    </citation>
    <scope>IDENTIFICATION</scope>
</reference>
<dbReference type="AlphaFoldDB" id="A0A915IIR1"/>
<dbReference type="Proteomes" id="UP000887565">
    <property type="component" value="Unplaced"/>
</dbReference>
<organism evidence="1 2">
    <name type="scientific">Romanomermis culicivorax</name>
    <name type="common">Nematode worm</name>
    <dbReference type="NCBI Taxonomy" id="13658"/>
    <lineage>
        <taxon>Eukaryota</taxon>
        <taxon>Metazoa</taxon>
        <taxon>Ecdysozoa</taxon>
        <taxon>Nematoda</taxon>
        <taxon>Enoplea</taxon>
        <taxon>Dorylaimia</taxon>
        <taxon>Mermithida</taxon>
        <taxon>Mermithoidea</taxon>
        <taxon>Mermithidae</taxon>
        <taxon>Romanomermis</taxon>
    </lineage>
</organism>
<evidence type="ECO:0000313" key="2">
    <source>
        <dbReference type="WBParaSite" id="nRc.2.0.1.t13946-RA"/>
    </source>
</evidence>
<keyword evidence="1" id="KW-1185">Reference proteome</keyword>